<name>A0A7W8NI60_9DEIO</name>
<dbReference type="EC" id="3.1.1.-" evidence="2"/>
<organism evidence="2 3">
    <name type="scientific">Deinococcus humi</name>
    <dbReference type="NCBI Taxonomy" id="662880"/>
    <lineage>
        <taxon>Bacteria</taxon>
        <taxon>Thermotogati</taxon>
        <taxon>Deinococcota</taxon>
        <taxon>Deinococci</taxon>
        <taxon>Deinococcales</taxon>
        <taxon>Deinococcaceae</taxon>
        <taxon>Deinococcus</taxon>
    </lineage>
</organism>
<gene>
    <name evidence="2" type="ORF">HNQ08_004624</name>
</gene>
<dbReference type="AlphaFoldDB" id="A0A7W8NI60"/>
<reference evidence="2 3" key="1">
    <citation type="submission" date="2020-08" db="EMBL/GenBank/DDBJ databases">
        <title>Genomic Encyclopedia of Type Strains, Phase IV (KMG-IV): sequencing the most valuable type-strain genomes for metagenomic binning, comparative biology and taxonomic classification.</title>
        <authorList>
            <person name="Goeker M."/>
        </authorList>
    </citation>
    <scope>NUCLEOTIDE SEQUENCE [LARGE SCALE GENOMIC DNA]</scope>
    <source>
        <strain evidence="2 3">DSM 27939</strain>
    </source>
</reference>
<keyword evidence="2" id="KW-0378">Hydrolase</keyword>
<dbReference type="Proteomes" id="UP000552709">
    <property type="component" value="Unassembled WGS sequence"/>
</dbReference>
<comment type="caution">
    <text evidence="2">The sequence shown here is derived from an EMBL/GenBank/DDBJ whole genome shotgun (WGS) entry which is preliminary data.</text>
</comment>
<feature type="region of interest" description="Disordered" evidence="1">
    <location>
        <begin position="1"/>
        <end position="22"/>
    </location>
</feature>
<proteinExistence type="predicted"/>
<evidence type="ECO:0000256" key="1">
    <source>
        <dbReference type="SAM" id="MobiDB-lite"/>
    </source>
</evidence>
<dbReference type="RefSeq" id="WP_184137032.1">
    <property type="nucleotide sequence ID" value="NZ_JACHFL010000018.1"/>
</dbReference>
<protein>
    <submittedName>
        <fullName evidence="2">Para-nitrobenzyl esterase</fullName>
        <ecNumber evidence="2">3.1.1.-</ecNumber>
    </submittedName>
</protein>
<sequence>MRRPVIHPSVAGGNLPGLGAHHSSSLASAFQSKVDNLTDAIDFTPAQRQLLDAFS</sequence>
<evidence type="ECO:0000313" key="3">
    <source>
        <dbReference type="Proteomes" id="UP000552709"/>
    </source>
</evidence>
<accession>A0A7W8NI60</accession>
<dbReference type="EMBL" id="JACHFL010000018">
    <property type="protein sequence ID" value="MBB5365503.1"/>
    <property type="molecule type" value="Genomic_DNA"/>
</dbReference>
<evidence type="ECO:0000313" key="2">
    <source>
        <dbReference type="EMBL" id="MBB5365503.1"/>
    </source>
</evidence>
<dbReference type="GO" id="GO:0016787">
    <property type="term" value="F:hydrolase activity"/>
    <property type="evidence" value="ECO:0007669"/>
    <property type="project" value="UniProtKB-KW"/>
</dbReference>
<keyword evidence="3" id="KW-1185">Reference proteome</keyword>